<name>A0ACC3SB31_9PEZI</name>
<organism evidence="1 2">
    <name type="scientific">Zalaria obscura</name>
    <dbReference type="NCBI Taxonomy" id="2024903"/>
    <lineage>
        <taxon>Eukaryota</taxon>
        <taxon>Fungi</taxon>
        <taxon>Dikarya</taxon>
        <taxon>Ascomycota</taxon>
        <taxon>Pezizomycotina</taxon>
        <taxon>Dothideomycetes</taxon>
        <taxon>Dothideomycetidae</taxon>
        <taxon>Dothideales</taxon>
        <taxon>Zalariaceae</taxon>
        <taxon>Zalaria</taxon>
    </lineage>
</organism>
<keyword evidence="2" id="KW-1185">Reference proteome</keyword>
<proteinExistence type="predicted"/>
<evidence type="ECO:0000313" key="1">
    <source>
        <dbReference type="EMBL" id="KAK8203368.1"/>
    </source>
</evidence>
<accession>A0ACC3SB31</accession>
<dbReference type="EMBL" id="JAMKPW020000030">
    <property type="protein sequence ID" value="KAK8203368.1"/>
    <property type="molecule type" value="Genomic_DNA"/>
</dbReference>
<gene>
    <name evidence="1" type="ORF">M8818_005259</name>
</gene>
<comment type="caution">
    <text evidence="1">The sequence shown here is derived from an EMBL/GenBank/DDBJ whole genome shotgun (WGS) entry which is preliminary data.</text>
</comment>
<protein>
    <submittedName>
        <fullName evidence="1">Uncharacterized protein</fullName>
    </submittedName>
</protein>
<evidence type="ECO:0000313" key="2">
    <source>
        <dbReference type="Proteomes" id="UP001320706"/>
    </source>
</evidence>
<sequence>MVLSDLIPTHKAEGALSRLPALNEKNNIVFERRQRSISVLIDAHDPSRCITLQRARSLVQAFAAGLLDHGLTANGTVCLHMFNDIMYPIFFLGIVGAGGRFTGSNPAYTATELSHILNTSNSEILITRKAQLEVAKEAAAMSGLPLQNILIFDPDTEQSCIDGFVTVAHLLTSTPISLPEFNDKEKSTTTIVSLMSTSGTTGLPKMAARSHSNWVSENQAITDIVRKPYEVRRLLCIPFFHAFAAPLALVDALRSGHTTYVMRRFDEAFFFKLVMHHCITETAIAPPLIIRFLNMAETARDRLRSLRLVWCAGAPLPICTHNEALRTLFAPGTRINQVWGMTEGGWMSTFHHPETDATGSVGRLIAGFEAQIVNSKGKNVVGPGATGELWVRGPGIMLGYYENAQATKDTITRDGWLKTGDIGSICNGKVYLIGRSKDLIKVRGWQVAPAELEGTLLSHSDICDAAVLGVEVEHASEIPRAYVVRKLGSSITADEVKAHLLKYLARYKVADCQVRFRDSIPKSSTGKTLRKSLAEEIHKEQRLQKV</sequence>
<dbReference type="Proteomes" id="UP001320706">
    <property type="component" value="Unassembled WGS sequence"/>
</dbReference>
<reference evidence="1" key="1">
    <citation type="submission" date="2024-02" db="EMBL/GenBank/DDBJ databases">
        <title>Metagenome Assembled Genome of Zalaria obscura JY119.</title>
        <authorList>
            <person name="Vighnesh L."/>
            <person name="Jagadeeshwari U."/>
            <person name="Venkata Ramana C."/>
            <person name="Sasikala C."/>
        </authorList>
    </citation>
    <scope>NUCLEOTIDE SEQUENCE</scope>
    <source>
        <strain evidence="1">JY119</strain>
    </source>
</reference>